<protein>
    <submittedName>
        <fullName evidence="2">Aspartyl protease family protein</fullName>
    </submittedName>
</protein>
<keyword evidence="2" id="KW-0645">Protease</keyword>
<name>A0A1H6KFL4_9RHOB</name>
<dbReference type="Pfam" id="PF13975">
    <property type="entry name" value="gag-asp_proteas"/>
    <property type="match status" value="1"/>
</dbReference>
<feature type="transmembrane region" description="Helical" evidence="1">
    <location>
        <begin position="36"/>
        <end position="54"/>
    </location>
</feature>
<dbReference type="InterPro" id="IPR034122">
    <property type="entry name" value="Retropepsin-like_bacterial"/>
</dbReference>
<dbReference type="STRING" id="65735.SAMN04488075_0869"/>
<reference evidence="3" key="1">
    <citation type="submission" date="2016-10" db="EMBL/GenBank/DDBJ databases">
        <authorList>
            <person name="Varghese N."/>
            <person name="Submissions S."/>
        </authorList>
    </citation>
    <scope>NUCLEOTIDE SEQUENCE [LARGE SCALE GENOMIC DNA]</scope>
    <source>
        <strain evidence="3">DSM 11593</strain>
    </source>
</reference>
<proteinExistence type="predicted"/>
<dbReference type="InterPro" id="IPR001969">
    <property type="entry name" value="Aspartic_peptidase_AS"/>
</dbReference>
<dbReference type="InterPro" id="IPR021109">
    <property type="entry name" value="Peptidase_aspartic_dom_sf"/>
</dbReference>
<keyword evidence="2" id="KW-0378">Hydrolase</keyword>
<dbReference type="GO" id="GO:0004190">
    <property type="term" value="F:aspartic-type endopeptidase activity"/>
    <property type="evidence" value="ECO:0007669"/>
    <property type="project" value="InterPro"/>
</dbReference>
<dbReference type="AlphaFoldDB" id="A0A1H6KFL4"/>
<organism evidence="2 3">
    <name type="scientific">Paracoccus alkenifer</name>
    <dbReference type="NCBI Taxonomy" id="65735"/>
    <lineage>
        <taxon>Bacteria</taxon>
        <taxon>Pseudomonadati</taxon>
        <taxon>Pseudomonadota</taxon>
        <taxon>Alphaproteobacteria</taxon>
        <taxon>Rhodobacterales</taxon>
        <taxon>Paracoccaceae</taxon>
        <taxon>Paracoccus</taxon>
    </lineage>
</organism>
<dbReference type="Gene3D" id="2.40.70.10">
    <property type="entry name" value="Acid Proteases"/>
    <property type="match status" value="1"/>
</dbReference>
<gene>
    <name evidence="2" type="ORF">SAMN04488075_0869</name>
</gene>
<dbReference type="SUPFAM" id="SSF50630">
    <property type="entry name" value="Acid proteases"/>
    <property type="match status" value="1"/>
</dbReference>
<evidence type="ECO:0000256" key="1">
    <source>
        <dbReference type="SAM" id="Phobius"/>
    </source>
</evidence>
<keyword evidence="3" id="KW-1185">Reference proteome</keyword>
<evidence type="ECO:0000313" key="3">
    <source>
        <dbReference type="Proteomes" id="UP000199125"/>
    </source>
</evidence>
<dbReference type="PROSITE" id="PS00141">
    <property type="entry name" value="ASP_PROTEASE"/>
    <property type="match status" value="1"/>
</dbReference>
<keyword evidence="1" id="KW-0472">Membrane</keyword>
<evidence type="ECO:0000313" key="2">
    <source>
        <dbReference type="EMBL" id="SEH70276.1"/>
    </source>
</evidence>
<dbReference type="InterPro" id="IPR011969">
    <property type="entry name" value="Clan_AA_Asp_peptidase_C"/>
</dbReference>
<keyword evidence="1" id="KW-0812">Transmembrane</keyword>
<dbReference type="OrthoDB" id="7595324at2"/>
<accession>A0A1H6KFL4</accession>
<dbReference type="GO" id="GO:0006508">
    <property type="term" value="P:proteolysis"/>
    <property type="evidence" value="ECO:0007669"/>
    <property type="project" value="UniProtKB-KW"/>
</dbReference>
<dbReference type="NCBIfam" id="TIGR02281">
    <property type="entry name" value="clan_AA_DTGA"/>
    <property type="match status" value="1"/>
</dbReference>
<feature type="transmembrane region" description="Helical" evidence="1">
    <location>
        <begin position="6"/>
        <end position="24"/>
    </location>
</feature>
<dbReference type="CDD" id="cd05483">
    <property type="entry name" value="retropepsin_like_bacteria"/>
    <property type="match status" value="1"/>
</dbReference>
<dbReference type="RefSeq" id="WP_090845578.1">
    <property type="nucleotide sequence ID" value="NZ_FNXG01000001.1"/>
</dbReference>
<sequence length="191" mass="20787">MSIDPARLIYLSLLLLALGAFVVVEFRRDAGSTMRAVLAWGLIFLAAIGAAGLWQDISREVMPRQAMLDPARIEVPLARDGHFHLTAELNGTPVRFVVDTGASALALSPRDARRAGVDVGQLVYAGQARTANGIVPTATVRLDRVAIGDIIDENVPAMVIQADIDRSLMGMDYLRRFARISFEGDTMILER</sequence>
<dbReference type="EMBL" id="FNXG01000001">
    <property type="protein sequence ID" value="SEH70276.1"/>
    <property type="molecule type" value="Genomic_DNA"/>
</dbReference>
<keyword evidence="1" id="KW-1133">Transmembrane helix</keyword>
<dbReference type="Proteomes" id="UP000199125">
    <property type="component" value="Unassembled WGS sequence"/>
</dbReference>